<protein>
    <submittedName>
        <fullName evidence="1">AAA family ATPase</fullName>
    </submittedName>
</protein>
<proteinExistence type="predicted"/>
<dbReference type="SUPFAM" id="SSF52540">
    <property type="entry name" value="P-loop containing nucleoside triphosphate hydrolases"/>
    <property type="match status" value="1"/>
</dbReference>
<dbReference type="Gene3D" id="3.40.50.300">
    <property type="entry name" value="P-loop containing nucleotide triphosphate hydrolases"/>
    <property type="match status" value="1"/>
</dbReference>
<accession>A0A934I566</accession>
<sequence length="196" mass="21506">MTVPDDVLLRLVAAARSHPVGLGRTRLVVVDGPAGSGKTTLASQLEAALAVRVVHMDDLYDGWTGLRAGVRTLVEDVLAPLSIGLPGSYRRFDWERGEYAETREVPVCATLLVEGCGSAPPEVDEHDAFVVWVEADDEVRLARGLARDGAASRPEWERFMRDERELYGEHRTAERAHVRLDGVGRWVGAGAARVRR</sequence>
<dbReference type="InterPro" id="IPR027417">
    <property type="entry name" value="P-loop_NTPase"/>
</dbReference>
<gene>
    <name evidence="1" type="ORF">JAV76_10370</name>
</gene>
<dbReference type="Proteomes" id="UP000602087">
    <property type="component" value="Unassembled WGS sequence"/>
</dbReference>
<dbReference type="Pfam" id="PF13238">
    <property type="entry name" value="AAA_18"/>
    <property type="match status" value="1"/>
</dbReference>
<comment type="caution">
    <text evidence="1">The sequence shown here is derived from an EMBL/GenBank/DDBJ whole genome shotgun (WGS) entry which is preliminary data.</text>
</comment>
<organism evidence="1 2">
    <name type="scientific">Sanguibacter suaedae</name>
    <dbReference type="NCBI Taxonomy" id="2795737"/>
    <lineage>
        <taxon>Bacteria</taxon>
        <taxon>Bacillati</taxon>
        <taxon>Actinomycetota</taxon>
        <taxon>Actinomycetes</taxon>
        <taxon>Micrococcales</taxon>
        <taxon>Sanguibacteraceae</taxon>
        <taxon>Sanguibacter</taxon>
    </lineage>
</organism>
<evidence type="ECO:0000313" key="1">
    <source>
        <dbReference type="EMBL" id="MBI9115413.1"/>
    </source>
</evidence>
<keyword evidence="2" id="KW-1185">Reference proteome</keyword>
<reference evidence="1" key="1">
    <citation type="submission" date="2020-12" db="EMBL/GenBank/DDBJ databases">
        <title>Sanguibacter suaedae sp. nov., isolated from Suaeda aralocaspica.</title>
        <authorList>
            <person name="Ma Q."/>
        </authorList>
    </citation>
    <scope>NUCLEOTIDE SEQUENCE</scope>
    <source>
        <strain evidence="1">YZGR15</strain>
    </source>
</reference>
<name>A0A934I566_9MICO</name>
<dbReference type="AlphaFoldDB" id="A0A934I566"/>
<dbReference type="RefSeq" id="WP_198733984.1">
    <property type="nucleotide sequence ID" value="NZ_JAEINH010000008.1"/>
</dbReference>
<dbReference type="EMBL" id="JAEINH010000008">
    <property type="protein sequence ID" value="MBI9115413.1"/>
    <property type="molecule type" value="Genomic_DNA"/>
</dbReference>
<evidence type="ECO:0000313" key="2">
    <source>
        <dbReference type="Proteomes" id="UP000602087"/>
    </source>
</evidence>